<dbReference type="InterPro" id="IPR003741">
    <property type="entry name" value="LUD_dom"/>
</dbReference>
<dbReference type="Pfam" id="PF02589">
    <property type="entry name" value="LUD_dom"/>
    <property type="match status" value="1"/>
</dbReference>
<feature type="domain" description="LUD" evidence="1">
    <location>
        <begin position="70"/>
        <end position="238"/>
    </location>
</feature>
<evidence type="ECO:0000313" key="3">
    <source>
        <dbReference type="Proteomes" id="UP000194040"/>
    </source>
</evidence>
<accession>A0ABX3XIK1</accession>
<dbReference type="SUPFAM" id="SSF100950">
    <property type="entry name" value="NagB/RpiA/CoA transferase-like"/>
    <property type="match status" value="1"/>
</dbReference>
<keyword evidence="3" id="KW-1185">Reference proteome</keyword>
<sequence length="241" mass="26267">MGNANRDTFLAQIAQQLGRPVRHQPAAAPPPVCRYEKTRLADLTLQQRCDDFVKLAQETLKVTCRLATEHHAAQAARELCQHHVDNRVQPNRNTAVMMSRDSRLQTLGITAALQDGFAAQEWDATQGEENIHAAEQADVGVVFAEYGLTESGGVVLFSAPERPRSLSLLPTSSIFVVRKSTLLPRVAQLAERLHQMAQAGERMPSCINLIGGPSSTADIELSKVIGVHGPVNAAYLIIEDC</sequence>
<name>A0ABX3XIK1_9GAMM</name>
<comment type="caution">
    <text evidence="2">The sequence shown here is derived from an EMBL/GenBank/DDBJ whole genome shotgun (WGS) entry which is preliminary data.</text>
</comment>
<dbReference type="EMBL" id="LUTQ01000009">
    <property type="protein sequence ID" value="OSN11109.1"/>
    <property type="molecule type" value="Genomic_DNA"/>
</dbReference>
<dbReference type="InterPro" id="IPR037171">
    <property type="entry name" value="NagB/RpiA_transferase-like"/>
</dbReference>
<protein>
    <submittedName>
        <fullName evidence="2">Lactate utilization protein B/C</fullName>
    </submittedName>
</protein>
<dbReference type="PANTHER" id="PTHR43682">
    <property type="entry name" value="LACTATE UTILIZATION PROTEIN C"/>
    <property type="match status" value="1"/>
</dbReference>
<organism evidence="2 3">
    <name type="scientific">Lonsdalea iberica</name>
    <dbReference type="NCBI Taxonomy" id="1082703"/>
    <lineage>
        <taxon>Bacteria</taxon>
        <taxon>Pseudomonadati</taxon>
        <taxon>Pseudomonadota</taxon>
        <taxon>Gammaproteobacteria</taxon>
        <taxon>Enterobacterales</taxon>
        <taxon>Pectobacteriaceae</taxon>
        <taxon>Lonsdalea</taxon>
    </lineage>
</organism>
<dbReference type="Gene3D" id="3.40.50.10420">
    <property type="entry name" value="NagB/RpiA/CoA transferase-like"/>
    <property type="match status" value="1"/>
</dbReference>
<dbReference type="Proteomes" id="UP000194040">
    <property type="component" value="Unassembled WGS sequence"/>
</dbReference>
<evidence type="ECO:0000259" key="1">
    <source>
        <dbReference type="Pfam" id="PF02589"/>
    </source>
</evidence>
<gene>
    <name evidence="2" type="ORF">AU512_04855</name>
</gene>
<dbReference type="RefSeq" id="WP_094100399.1">
    <property type="nucleotide sequence ID" value="NZ_LUTQ01000009.1"/>
</dbReference>
<dbReference type="InterPro" id="IPR024185">
    <property type="entry name" value="FTHF_cligase-like_sf"/>
</dbReference>
<reference evidence="2 3" key="1">
    <citation type="submission" date="2016-02" db="EMBL/GenBank/DDBJ databases">
        <title>Species-wide whole genome sequencing reveals diversity, host range in Lonsdalea quercina.</title>
        <authorList>
            <person name="Li Y."/>
        </authorList>
    </citation>
    <scope>NUCLEOTIDE SEQUENCE [LARGE SCALE GENOMIC DNA]</scope>
    <source>
        <strain evidence="2 3">LMG 26265</strain>
    </source>
</reference>
<evidence type="ECO:0000313" key="2">
    <source>
        <dbReference type="EMBL" id="OSN11109.1"/>
    </source>
</evidence>
<proteinExistence type="predicted"/>
<dbReference type="PANTHER" id="PTHR43682:SF1">
    <property type="entry name" value="LACTATE UTILIZATION PROTEIN C"/>
    <property type="match status" value="1"/>
</dbReference>